<dbReference type="InterPro" id="IPR001296">
    <property type="entry name" value="Glyco_trans_1"/>
</dbReference>
<comment type="caution">
    <text evidence="5">The sequence shown here is derived from an EMBL/GenBank/DDBJ whole genome shotgun (WGS) entry which is preliminary data.</text>
</comment>
<evidence type="ECO:0000313" key="5">
    <source>
        <dbReference type="EMBL" id="GGI05440.1"/>
    </source>
</evidence>
<protein>
    <submittedName>
        <fullName evidence="5">Uncharacterized protein</fullName>
    </submittedName>
</protein>
<evidence type="ECO:0000256" key="2">
    <source>
        <dbReference type="ARBA" id="ARBA00022679"/>
    </source>
</evidence>
<dbReference type="GO" id="GO:1901137">
    <property type="term" value="P:carbohydrate derivative biosynthetic process"/>
    <property type="evidence" value="ECO:0007669"/>
    <property type="project" value="UniProtKB-ARBA"/>
</dbReference>
<dbReference type="PANTHER" id="PTHR45947">
    <property type="entry name" value="SULFOQUINOVOSYL TRANSFERASE SQD2"/>
    <property type="match status" value="1"/>
</dbReference>
<evidence type="ECO:0000259" key="3">
    <source>
        <dbReference type="Pfam" id="PF00534"/>
    </source>
</evidence>
<organism evidence="5 6">
    <name type="scientific">Egicoccus halophilus</name>
    <dbReference type="NCBI Taxonomy" id="1670830"/>
    <lineage>
        <taxon>Bacteria</taxon>
        <taxon>Bacillati</taxon>
        <taxon>Actinomycetota</taxon>
        <taxon>Nitriliruptoria</taxon>
        <taxon>Egicoccales</taxon>
        <taxon>Egicoccaceae</taxon>
        <taxon>Egicoccus</taxon>
    </lineage>
</organism>
<sequence>MRVLVSAYACEPHAGSEPGGGWNWSVALARAGHRVTVLTLPNTRPQIAAELARHPVPGLEFVHVPAPRWSQRVPGQAGVYVHYLAWQWRAHRVARRRLASDPVDVVHHVSYGSLSLGSLLGRLPVPFVLGPVGGGQCTPPRLRRMYASGWTAEVARRVVVRYLLRLVPTARLAVRDAAVVLVANDETAELAERLGARQTIPMADVGVSADALVPSDVPSGADRLRLLWVGRYYARKGLPLALRAMAALPRDLDVTLRIVGHGPLEAELPAMVARLGVEDRVQLVGRVAHENIAQEYRASDALLFTSLRDSGGVQMLEALSQGCPVIALDHQGAAVILDDAAACKVPVSDVAGTVAGLRDAIVALAEDPERRRRMRAASLELARQHTWEGKADTVGRIYEQVVRDAAR</sequence>
<gene>
    <name evidence="5" type="ORF">GCM10011354_14110</name>
</gene>
<dbReference type="CDD" id="cd03801">
    <property type="entry name" value="GT4_PimA-like"/>
    <property type="match status" value="1"/>
</dbReference>
<dbReference type="AlphaFoldDB" id="A0A8J3ERQ0"/>
<keyword evidence="2" id="KW-0808">Transferase</keyword>
<dbReference type="OrthoDB" id="5242526at2"/>
<feature type="domain" description="Glycosyltransferase subfamily 4-like N-terminal" evidence="4">
    <location>
        <begin position="25"/>
        <end position="198"/>
    </location>
</feature>
<dbReference type="RefSeq" id="WP_130649351.1">
    <property type="nucleotide sequence ID" value="NZ_BMHA01000004.1"/>
</dbReference>
<evidence type="ECO:0000313" key="6">
    <source>
        <dbReference type="Proteomes" id="UP000650511"/>
    </source>
</evidence>
<dbReference type="GO" id="GO:0016757">
    <property type="term" value="F:glycosyltransferase activity"/>
    <property type="evidence" value="ECO:0007669"/>
    <property type="project" value="UniProtKB-KW"/>
</dbReference>
<dbReference type="InterPro" id="IPR028098">
    <property type="entry name" value="Glyco_trans_4-like_N"/>
</dbReference>
<dbReference type="PANTHER" id="PTHR45947:SF3">
    <property type="entry name" value="SULFOQUINOVOSYL TRANSFERASE SQD2"/>
    <property type="match status" value="1"/>
</dbReference>
<proteinExistence type="predicted"/>
<dbReference type="Pfam" id="PF00534">
    <property type="entry name" value="Glycos_transf_1"/>
    <property type="match status" value="1"/>
</dbReference>
<dbReference type="SUPFAM" id="SSF53756">
    <property type="entry name" value="UDP-Glycosyltransferase/glycogen phosphorylase"/>
    <property type="match status" value="1"/>
</dbReference>
<dbReference type="EMBL" id="BMHA01000004">
    <property type="protein sequence ID" value="GGI05440.1"/>
    <property type="molecule type" value="Genomic_DNA"/>
</dbReference>
<dbReference type="Pfam" id="PF13579">
    <property type="entry name" value="Glyco_trans_4_4"/>
    <property type="match status" value="1"/>
</dbReference>
<keyword evidence="6" id="KW-1185">Reference proteome</keyword>
<dbReference type="InterPro" id="IPR050194">
    <property type="entry name" value="Glycosyltransferase_grp1"/>
</dbReference>
<reference evidence="5" key="2">
    <citation type="submission" date="2020-09" db="EMBL/GenBank/DDBJ databases">
        <authorList>
            <person name="Sun Q."/>
            <person name="Zhou Y."/>
        </authorList>
    </citation>
    <scope>NUCLEOTIDE SEQUENCE</scope>
    <source>
        <strain evidence="5">CGMCC 1.14988</strain>
    </source>
</reference>
<feature type="domain" description="Glycosyl transferase family 1" evidence="3">
    <location>
        <begin position="222"/>
        <end position="377"/>
    </location>
</feature>
<evidence type="ECO:0000259" key="4">
    <source>
        <dbReference type="Pfam" id="PF13579"/>
    </source>
</evidence>
<name>A0A8J3ERQ0_9ACTN</name>
<reference evidence="5" key="1">
    <citation type="journal article" date="2014" name="Int. J. Syst. Evol. Microbiol.">
        <title>Complete genome sequence of Corynebacterium casei LMG S-19264T (=DSM 44701T), isolated from a smear-ripened cheese.</title>
        <authorList>
            <consortium name="US DOE Joint Genome Institute (JGI-PGF)"/>
            <person name="Walter F."/>
            <person name="Albersmeier A."/>
            <person name="Kalinowski J."/>
            <person name="Ruckert C."/>
        </authorList>
    </citation>
    <scope>NUCLEOTIDE SEQUENCE</scope>
    <source>
        <strain evidence="5">CGMCC 1.14988</strain>
    </source>
</reference>
<accession>A0A8J3ERQ0</accession>
<dbReference type="Gene3D" id="3.40.50.2000">
    <property type="entry name" value="Glycogen Phosphorylase B"/>
    <property type="match status" value="2"/>
</dbReference>
<dbReference type="Proteomes" id="UP000650511">
    <property type="component" value="Unassembled WGS sequence"/>
</dbReference>
<evidence type="ECO:0000256" key="1">
    <source>
        <dbReference type="ARBA" id="ARBA00022676"/>
    </source>
</evidence>
<keyword evidence="1" id="KW-0328">Glycosyltransferase</keyword>